<keyword evidence="4" id="KW-0804">Transcription</keyword>
<keyword evidence="2" id="KW-0678">Repressor</keyword>
<dbReference type="InterPro" id="IPR001034">
    <property type="entry name" value="DeoR_HTH"/>
</dbReference>
<evidence type="ECO:0000256" key="2">
    <source>
        <dbReference type="ARBA" id="ARBA00022491"/>
    </source>
</evidence>
<dbReference type="Proteomes" id="UP000050909">
    <property type="component" value="Unassembled WGS sequence"/>
</dbReference>
<dbReference type="InterPro" id="IPR014036">
    <property type="entry name" value="DeoR-like_C"/>
</dbReference>
<protein>
    <recommendedName>
        <fullName evidence="1">Lactose phosphotransferase system repressor</fullName>
    </recommendedName>
</protein>
<keyword evidence="8" id="KW-1185">Reference proteome</keyword>
<evidence type="ECO:0000256" key="3">
    <source>
        <dbReference type="ARBA" id="ARBA00023015"/>
    </source>
</evidence>
<dbReference type="EMBL" id="AZCV01000002">
    <property type="protein sequence ID" value="KRK38163.1"/>
    <property type="molecule type" value="Genomic_DNA"/>
</dbReference>
<dbReference type="PROSITE" id="PS51000">
    <property type="entry name" value="HTH_DEOR_2"/>
    <property type="match status" value="1"/>
</dbReference>
<evidence type="ECO:0000256" key="4">
    <source>
        <dbReference type="ARBA" id="ARBA00023163"/>
    </source>
</evidence>
<dbReference type="SUPFAM" id="SSF46785">
    <property type="entry name" value="Winged helix' DNA-binding domain"/>
    <property type="match status" value="1"/>
</dbReference>
<proteinExistence type="predicted"/>
<dbReference type="Pfam" id="PF00455">
    <property type="entry name" value="DeoRC"/>
    <property type="match status" value="1"/>
</dbReference>
<dbReference type="SUPFAM" id="SSF100950">
    <property type="entry name" value="NagB/RpiA/CoA transferase-like"/>
    <property type="match status" value="1"/>
</dbReference>
<evidence type="ECO:0000256" key="5">
    <source>
        <dbReference type="ARBA" id="ARBA00024937"/>
    </source>
</evidence>
<dbReference type="SMART" id="SM01134">
    <property type="entry name" value="DeoRC"/>
    <property type="match status" value="1"/>
</dbReference>
<evidence type="ECO:0000256" key="1">
    <source>
        <dbReference type="ARBA" id="ARBA00021390"/>
    </source>
</evidence>
<reference evidence="7 8" key="1">
    <citation type="journal article" date="2015" name="Genome Announc.">
        <title>Expanding the biotechnology potential of lactobacilli through comparative genomics of 213 strains and associated genera.</title>
        <authorList>
            <person name="Sun Z."/>
            <person name="Harris H.M."/>
            <person name="McCann A."/>
            <person name="Guo C."/>
            <person name="Argimon S."/>
            <person name="Zhang W."/>
            <person name="Yang X."/>
            <person name="Jeffery I.B."/>
            <person name="Cooney J.C."/>
            <person name="Kagawa T.F."/>
            <person name="Liu W."/>
            <person name="Song Y."/>
            <person name="Salvetti E."/>
            <person name="Wrobel A."/>
            <person name="Rasinkangas P."/>
            <person name="Parkhill J."/>
            <person name="Rea M.C."/>
            <person name="O'Sullivan O."/>
            <person name="Ritari J."/>
            <person name="Douillard F.P."/>
            <person name="Paul Ross R."/>
            <person name="Yang R."/>
            <person name="Briner A.E."/>
            <person name="Felis G.E."/>
            <person name="de Vos W.M."/>
            <person name="Barrangou R."/>
            <person name="Klaenhammer T.R."/>
            <person name="Caufield P.W."/>
            <person name="Cui Y."/>
            <person name="Zhang H."/>
            <person name="O'Toole P.W."/>
        </authorList>
    </citation>
    <scope>NUCLEOTIDE SEQUENCE [LARGE SCALE GENOMIC DNA]</scope>
    <source>
        <strain evidence="7 8">DSM 20534</strain>
    </source>
</reference>
<dbReference type="PANTHER" id="PTHR30363">
    <property type="entry name" value="HTH-TYPE TRANSCRIPTIONAL REGULATOR SRLR-RELATED"/>
    <property type="match status" value="1"/>
</dbReference>
<feature type="domain" description="HTH deoR-type" evidence="6">
    <location>
        <begin position="6"/>
        <end position="61"/>
    </location>
</feature>
<dbReference type="InterPro" id="IPR036388">
    <property type="entry name" value="WH-like_DNA-bd_sf"/>
</dbReference>
<keyword evidence="3" id="KW-0805">Transcription regulation</keyword>
<accession>A0A0R1H164</accession>
<dbReference type="PATRIC" id="fig|1423722.3.peg.956"/>
<dbReference type="InterPro" id="IPR050313">
    <property type="entry name" value="Carb_Metab_HTH_regulators"/>
</dbReference>
<dbReference type="PRINTS" id="PR00037">
    <property type="entry name" value="HTHLACR"/>
</dbReference>
<dbReference type="InterPro" id="IPR037171">
    <property type="entry name" value="NagB/RpiA_transferase-like"/>
</dbReference>
<dbReference type="GO" id="GO:0003700">
    <property type="term" value="F:DNA-binding transcription factor activity"/>
    <property type="evidence" value="ECO:0007669"/>
    <property type="project" value="InterPro"/>
</dbReference>
<organism evidence="7 8">
    <name type="scientific">Amylolactobacillus amylotrophicus DSM 20534</name>
    <dbReference type="NCBI Taxonomy" id="1423722"/>
    <lineage>
        <taxon>Bacteria</taxon>
        <taxon>Bacillati</taxon>
        <taxon>Bacillota</taxon>
        <taxon>Bacilli</taxon>
        <taxon>Lactobacillales</taxon>
        <taxon>Lactobacillaceae</taxon>
        <taxon>Amylolactobacillus</taxon>
    </lineage>
</organism>
<dbReference type="RefSeq" id="WP_236693774.1">
    <property type="nucleotide sequence ID" value="NZ_AZCV01000002.1"/>
</dbReference>
<evidence type="ECO:0000313" key="8">
    <source>
        <dbReference type="Proteomes" id="UP000050909"/>
    </source>
</evidence>
<gene>
    <name evidence="7" type="ORF">FC62_GL000940</name>
</gene>
<sequence length="255" mass="28673">MITILKNERLREITRLANQRGVVSVNDISKHLKVSSMTIRRDLDELATDNKIIRVHGGAQSVNFQVGSKELSHTQKRALNKPEKAQIAKIVSSMINDGETIFLGTGTTNELVAQYLKVKNVRIITNSLPVFEGFRRTHPEIDIALVGGKLREYSGAFIGSLANSLIEQLHFQKSFISVNGVNNNKVTNSNPDEGQMQKLALDRSDQKYIVADHTKFDQEDFYTFYALDNVDGLITDASVPNEFVKKYEGYTRIIK</sequence>
<dbReference type="Gene3D" id="1.10.10.10">
    <property type="entry name" value="Winged helix-like DNA-binding domain superfamily/Winged helix DNA-binding domain"/>
    <property type="match status" value="1"/>
</dbReference>
<dbReference type="PANTHER" id="PTHR30363:SF4">
    <property type="entry name" value="GLYCEROL-3-PHOSPHATE REGULON REPRESSOR"/>
    <property type="match status" value="1"/>
</dbReference>
<dbReference type="Pfam" id="PF08220">
    <property type="entry name" value="HTH_DeoR"/>
    <property type="match status" value="1"/>
</dbReference>
<evidence type="ECO:0000313" key="7">
    <source>
        <dbReference type="EMBL" id="KRK38163.1"/>
    </source>
</evidence>
<dbReference type="Gene3D" id="3.40.50.1360">
    <property type="match status" value="1"/>
</dbReference>
<dbReference type="InterPro" id="IPR036390">
    <property type="entry name" value="WH_DNA-bd_sf"/>
</dbReference>
<comment type="function">
    <text evidence="5">Repressor of the lactose catabolism operon. Galactose-6-phosphate is the inducer.</text>
</comment>
<comment type="caution">
    <text evidence="7">The sequence shown here is derived from an EMBL/GenBank/DDBJ whole genome shotgun (WGS) entry which is preliminary data.</text>
</comment>
<dbReference type="AlphaFoldDB" id="A0A0R1H164"/>
<evidence type="ECO:0000259" key="6">
    <source>
        <dbReference type="PROSITE" id="PS51000"/>
    </source>
</evidence>
<name>A0A0R1H164_9LACO</name>
<dbReference type="SMART" id="SM00420">
    <property type="entry name" value="HTH_DEOR"/>
    <property type="match status" value="1"/>
</dbReference>